<evidence type="ECO:0000313" key="2">
    <source>
        <dbReference type="EMBL" id="ALG82445.1"/>
    </source>
</evidence>
<protein>
    <recommendedName>
        <fullName evidence="5">DUF3368 domain-containing protein</fullName>
    </recommendedName>
</protein>
<evidence type="ECO:0000313" key="1">
    <source>
        <dbReference type="EMBL" id="AKH98051.1"/>
    </source>
</evidence>
<dbReference type="STRING" id="1604004.HLASA_1559"/>
<dbReference type="KEGG" id="hsu:HLASF_1572"/>
<accession>A0A0F7PA68</accession>
<dbReference type="KEGG" id="hsf:HLASA_1559"/>
<evidence type="ECO:0008006" key="5">
    <source>
        <dbReference type="Google" id="ProtNLM"/>
    </source>
</evidence>
<evidence type="ECO:0000313" key="3">
    <source>
        <dbReference type="Proteomes" id="UP000060390"/>
    </source>
</evidence>
<keyword evidence="4" id="KW-1185">Reference proteome</keyword>
<dbReference type="RefSeq" id="WP_050048742.1">
    <property type="nucleotide sequence ID" value="NZ_CP008874.1"/>
</dbReference>
<reference evidence="3" key="2">
    <citation type="submission" date="2015-05" db="EMBL/GenBank/DDBJ databases">
        <title>Complete genome sequence of Halanaeroarchaeum sulfurireducens type strain M27-SA2, a sulfate-reducer haloarchaeon from marine anoxic lake Medee.</title>
        <authorList>
            <person name="Messina E."/>
            <person name="Kublanov I.V."/>
            <person name="Toshchakov S."/>
            <person name="Arcadi E."/>
            <person name="La Spada G."/>
            <person name="La Cono V."/>
            <person name="Yakimov M.M."/>
        </authorList>
    </citation>
    <scope>NUCLEOTIDE SEQUENCE [LARGE SCALE GENOMIC DNA]</scope>
    <source>
        <strain evidence="3">M27-SA2</strain>
    </source>
</reference>
<dbReference type="GeneID" id="26010897"/>
<dbReference type="PANTHER" id="PTHR39550:SF1">
    <property type="entry name" value="SLL0658 PROTEIN"/>
    <property type="match status" value="1"/>
</dbReference>
<reference evidence="1 4" key="1">
    <citation type="journal article" date="2015" name="ISME J.">
        <title>Elemental sulfur and acetate can support life of a novel strictly anaerobic haloarchaeon.</title>
        <authorList>
            <person name="Sorokin D.Y."/>
            <person name="Kublanov I.V."/>
            <person name="Gavrilov S.N."/>
            <person name="Rojo D."/>
            <person name="Roman P."/>
            <person name="Golyshin P.N."/>
            <person name="Slepak V.Z."/>
            <person name="Smedile F."/>
            <person name="Ferrer M."/>
            <person name="Messina E."/>
            <person name="La Cono V."/>
            <person name="Yakimov M.M."/>
        </authorList>
    </citation>
    <scope>NUCLEOTIDE SEQUENCE [LARGE SCALE GENOMIC DNA]</scope>
    <source>
        <strain evidence="1 4">HSR2</strain>
    </source>
</reference>
<dbReference type="InterPro" id="IPR021799">
    <property type="entry name" value="PIN-like_prokaryotic"/>
</dbReference>
<evidence type="ECO:0000313" key="4">
    <source>
        <dbReference type="Proteomes" id="UP000069906"/>
    </source>
</evidence>
<organism evidence="1 4">
    <name type="scientific">Halanaeroarchaeum sulfurireducens</name>
    <dbReference type="NCBI Taxonomy" id="1604004"/>
    <lineage>
        <taxon>Archaea</taxon>
        <taxon>Methanobacteriati</taxon>
        <taxon>Methanobacteriota</taxon>
        <taxon>Stenosarchaea group</taxon>
        <taxon>Halobacteria</taxon>
        <taxon>Halobacteriales</taxon>
        <taxon>Halobacteriaceae</taxon>
        <taxon>Halanaeroarchaeum</taxon>
    </lineage>
</organism>
<dbReference type="OrthoDB" id="328022at2157"/>
<dbReference type="AlphaFoldDB" id="A0A0F7PA68"/>
<gene>
    <name evidence="2" type="ORF">HLASA_1559</name>
    <name evidence="1" type="ORF">HLASF_1572</name>
</gene>
<name>A0A0F7PA68_9EURY</name>
<dbReference type="EMBL" id="CP011564">
    <property type="protein sequence ID" value="ALG82445.1"/>
    <property type="molecule type" value="Genomic_DNA"/>
</dbReference>
<dbReference type="PANTHER" id="PTHR39550">
    <property type="entry name" value="SLL0658 PROTEIN"/>
    <property type="match status" value="1"/>
</dbReference>
<dbReference type="Pfam" id="PF11848">
    <property type="entry name" value="DUF3368"/>
    <property type="match status" value="1"/>
</dbReference>
<dbReference type="Proteomes" id="UP000069906">
    <property type="component" value="Chromosome"/>
</dbReference>
<dbReference type="HOGENOM" id="CLU_1551780_0_0_2"/>
<proteinExistence type="predicted"/>
<dbReference type="EMBL" id="CP008874">
    <property type="protein sequence ID" value="AKH98051.1"/>
    <property type="molecule type" value="Genomic_DNA"/>
</dbReference>
<sequence length="174" mass="18855">MTGVFLDATTLISLGSIDELELFRDFSGELIVLPAVKSEVGTEPARTNLQRFIETHDIQEEGLEYAQQVPRAMSVLEESARNGDVEIIAAVLAYRAEDRPVGVVSDDRRVRTTADAFGATVTGTIGVVVRGVEAGISKDDGLDIVERIDARGLHMTGELRDKAESLIQEAAEEI</sequence>
<reference evidence="2 3" key="3">
    <citation type="journal article" date="2016" name="Stand. Genomic Sci.">
        <title>Complete genome sequence of 'Halanaeroarchaeum sulfurireducens' M27-SA2, a sulfur-reducing and acetate-oxidizing haloarchaeon from the deep-sea hypersaline anoxic lake Medee.</title>
        <authorList>
            <person name="Messina E."/>
            <person name="Sorokin D.Y."/>
            <person name="Kublanov I.V."/>
            <person name="Toshchakov S."/>
            <person name="Lopatina A."/>
            <person name="Arcadi E."/>
            <person name="Smedile F."/>
            <person name="La Spada G."/>
            <person name="La Cono V."/>
            <person name="Yakimov M.M."/>
        </authorList>
    </citation>
    <scope>NUCLEOTIDE SEQUENCE [LARGE SCALE GENOMIC DNA]</scope>
    <source>
        <strain evidence="2 3">M27-SA2</strain>
    </source>
</reference>
<dbReference type="Proteomes" id="UP000060390">
    <property type="component" value="Chromosome"/>
</dbReference>